<organism evidence="1 2">
    <name type="scientific">Rhizopus azygosporus</name>
    <name type="common">Rhizopus microsporus var. azygosporus</name>
    <dbReference type="NCBI Taxonomy" id="86630"/>
    <lineage>
        <taxon>Eukaryota</taxon>
        <taxon>Fungi</taxon>
        <taxon>Fungi incertae sedis</taxon>
        <taxon>Mucoromycota</taxon>
        <taxon>Mucoromycotina</taxon>
        <taxon>Mucoromycetes</taxon>
        <taxon>Mucorales</taxon>
        <taxon>Mucorineae</taxon>
        <taxon>Rhizopodaceae</taxon>
        <taxon>Rhizopus</taxon>
    </lineage>
</organism>
<name>A0A367K4Z3_RHIAZ</name>
<protein>
    <submittedName>
        <fullName evidence="1">Uncharacterized protein</fullName>
    </submittedName>
</protein>
<sequence length="204" mass="23452">MQLPPTYPPKAEDMLYSALNNSVTTTRHHEQHAAKILNLLPISYITQYIATSSPDSISTISFKDLGADGVQKSKLSYTALHTVIGMVQELTLYQHDQRSILTVSQYDLQPNLTLHDNKHLFAFGQKWTHPNQSIGENRNQRYNFITYINEQDQHTVSASNTPRDKTIPKNLKYNATTQAYIYQINASIFHSIQQYFDYQQQQSL</sequence>
<accession>A0A367K4Z3</accession>
<evidence type="ECO:0000313" key="2">
    <source>
        <dbReference type="Proteomes" id="UP000252139"/>
    </source>
</evidence>
<dbReference type="EMBL" id="PJQL01000294">
    <property type="protein sequence ID" value="RCH97248.1"/>
    <property type="molecule type" value="Genomic_DNA"/>
</dbReference>
<keyword evidence="2" id="KW-1185">Reference proteome</keyword>
<reference evidence="1 2" key="1">
    <citation type="journal article" date="2018" name="G3 (Bethesda)">
        <title>Phylogenetic and Phylogenomic Definition of Rhizopus Species.</title>
        <authorList>
            <person name="Gryganskyi A.P."/>
            <person name="Golan J."/>
            <person name="Dolatabadi S."/>
            <person name="Mondo S."/>
            <person name="Robb S."/>
            <person name="Idnurm A."/>
            <person name="Muszewska A."/>
            <person name="Steczkiewicz K."/>
            <person name="Masonjones S."/>
            <person name="Liao H.L."/>
            <person name="Gajdeczka M.T."/>
            <person name="Anike F."/>
            <person name="Vuek A."/>
            <person name="Anishchenko I.M."/>
            <person name="Voigt K."/>
            <person name="de Hoog G.S."/>
            <person name="Smith M.E."/>
            <person name="Heitman J."/>
            <person name="Vilgalys R."/>
            <person name="Stajich J.E."/>
        </authorList>
    </citation>
    <scope>NUCLEOTIDE SEQUENCE [LARGE SCALE GENOMIC DNA]</scope>
    <source>
        <strain evidence="1 2">CBS 357.93</strain>
    </source>
</reference>
<gene>
    <name evidence="1" type="ORF">CU097_014451</name>
</gene>
<dbReference type="Proteomes" id="UP000252139">
    <property type="component" value="Unassembled WGS sequence"/>
</dbReference>
<proteinExistence type="predicted"/>
<comment type="caution">
    <text evidence="1">The sequence shown here is derived from an EMBL/GenBank/DDBJ whole genome shotgun (WGS) entry which is preliminary data.</text>
</comment>
<evidence type="ECO:0000313" key="1">
    <source>
        <dbReference type="EMBL" id="RCH97248.1"/>
    </source>
</evidence>
<dbReference type="AlphaFoldDB" id="A0A367K4Z3"/>